<evidence type="ECO:0000313" key="2">
    <source>
        <dbReference type="EMBL" id="CAH8369588.1"/>
    </source>
</evidence>
<feature type="region of interest" description="Disordered" evidence="1">
    <location>
        <begin position="1"/>
        <end position="38"/>
    </location>
</feature>
<evidence type="ECO:0000256" key="1">
    <source>
        <dbReference type="SAM" id="MobiDB-lite"/>
    </source>
</evidence>
<evidence type="ECO:0000313" key="3">
    <source>
        <dbReference type="Proteomes" id="UP001642260"/>
    </source>
</evidence>
<gene>
    <name evidence="2" type="ORF">ERUC_LOCUS31190</name>
</gene>
<accession>A0ABC8L471</accession>
<feature type="region of interest" description="Disordered" evidence="1">
    <location>
        <begin position="86"/>
        <end position="120"/>
    </location>
</feature>
<feature type="region of interest" description="Disordered" evidence="1">
    <location>
        <begin position="132"/>
        <end position="172"/>
    </location>
</feature>
<protein>
    <submittedName>
        <fullName evidence="2">Uncharacterized protein</fullName>
    </submittedName>
</protein>
<feature type="compositionally biased region" description="Basic residues" evidence="1">
    <location>
        <begin position="86"/>
        <end position="97"/>
    </location>
</feature>
<organism evidence="2 3">
    <name type="scientific">Eruca vesicaria subsp. sativa</name>
    <name type="common">Garden rocket</name>
    <name type="synonym">Eruca sativa</name>
    <dbReference type="NCBI Taxonomy" id="29727"/>
    <lineage>
        <taxon>Eukaryota</taxon>
        <taxon>Viridiplantae</taxon>
        <taxon>Streptophyta</taxon>
        <taxon>Embryophyta</taxon>
        <taxon>Tracheophyta</taxon>
        <taxon>Spermatophyta</taxon>
        <taxon>Magnoliopsida</taxon>
        <taxon>eudicotyledons</taxon>
        <taxon>Gunneridae</taxon>
        <taxon>Pentapetalae</taxon>
        <taxon>rosids</taxon>
        <taxon>malvids</taxon>
        <taxon>Brassicales</taxon>
        <taxon>Brassicaceae</taxon>
        <taxon>Brassiceae</taxon>
        <taxon>Eruca</taxon>
    </lineage>
</organism>
<feature type="compositionally biased region" description="Basic and acidic residues" evidence="1">
    <location>
        <begin position="155"/>
        <end position="172"/>
    </location>
</feature>
<feature type="compositionally biased region" description="Polar residues" evidence="1">
    <location>
        <begin position="133"/>
        <end position="144"/>
    </location>
</feature>
<keyword evidence="3" id="KW-1185">Reference proteome</keyword>
<sequence length="172" mass="18842">MALQTRNLEDFRNNSRPSTSRLPNTISPAQIEATATSPIRTLSEDRRHVTLRLGPCQNSDSQEDVPLALSKGKRAITATKVLGKKKVTKPATKKRVVKSPLQGTNSKKRRIAKVQSSPKNKLMADAIAGGAHVTSSTVGSQPKTKWSYRGGFTDGDLRRNPWDETKVKPKLA</sequence>
<dbReference type="AlphaFoldDB" id="A0ABC8L471"/>
<feature type="compositionally biased region" description="Polar residues" evidence="1">
    <location>
        <begin position="14"/>
        <end position="38"/>
    </location>
</feature>
<dbReference type="EMBL" id="CAKOAT010419598">
    <property type="protein sequence ID" value="CAH8369588.1"/>
    <property type="molecule type" value="Genomic_DNA"/>
</dbReference>
<proteinExistence type="predicted"/>
<dbReference type="Proteomes" id="UP001642260">
    <property type="component" value="Unassembled WGS sequence"/>
</dbReference>
<reference evidence="2 3" key="1">
    <citation type="submission" date="2022-03" db="EMBL/GenBank/DDBJ databases">
        <authorList>
            <person name="Macdonald S."/>
            <person name="Ahmed S."/>
            <person name="Newling K."/>
        </authorList>
    </citation>
    <scope>NUCLEOTIDE SEQUENCE [LARGE SCALE GENOMIC DNA]</scope>
</reference>
<name>A0ABC8L471_ERUVS</name>
<comment type="caution">
    <text evidence="2">The sequence shown here is derived from an EMBL/GenBank/DDBJ whole genome shotgun (WGS) entry which is preliminary data.</text>
</comment>